<feature type="transmembrane region" description="Helical" evidence="5">
    <location>
        <begin position="470"/>
        <end position="491"/>
    </location>
</feature>
<dbReference type="GeneID" id="117241011"/>
<dbReference type="PANTHER" id="PTHR47154:SF2">
    <property type="entry name" value="G-PROTEIN COUPLED RECEPTOR MTH-RELATED"/>
    <property type="match status" value="1"/>
</dbReference>
<feature type="transmembrane region" description="Helical" evidence="5">
    <location>
        <begin position="563"/>
        <end position="583"/>
    </location>
</feature>
<sequence length="768" mass="86896">MLGEIGEIMQRSVSRYSKCCSCPTLTRNFLLLWLLSLSAGVACSFNKCCPFGEVFSGMSKVDCVASPRAPQIVASDPTNKNVTYGQLPICQKPEYITTLSLDEINSADILQSPYCIDILYNDITRVVVPTLVHCKSNEDKDRTRPFPKAPSLSEFLNVRKCCSNNTVFNVVTGGCEFDRYYSKTNHFLPLLTDYLRENEHFPNVELFLLHTGMPKCSSGAIFTHEIDSADIINGTLQVTLATGTNESTVESFSITERNSCLELMPHLRSKRRFVVRVCKEVEYCRDHRCIQKCCPTDADDGGSYICPHIAKSEKNFYEEISNITGGTWDMTEYGVRVGLDCSNFYEENMNGTYGLTPNGFLKLTPSIWLPPDMYCVDSLVTDNTDGLLAFICFLNDGDDAARLIISSILMGTSCIFLFLTLIVYLCLPVLQNLHGKTLMCHIASLLVGYLCLTVIPWITVENDSVTPCGIVGYIMFFSMMSAFSWLNVMCFDIWQTFGKVHSIRSQNHNKRFLLYGVYAWGVSMFIMFICILSDQMHILPENLRPEFGLESCWFNSPMGHAELIFFTAPVTIQLITNIVFFILTAKECNKVKAEISKVSSLDVRSKRFHSDKTKFIMNVKLFVVMGMSWSAEVVSKLLKTYTGVQYQDELFYVTDVVNSLQGVLIFVLFVVKRRVHKALKKRLGYGSKKKREASSTLQDPYRVVSLRLSHDSRLVYYRLLSFTIVVILVISKRFSNDEKWNVVGACETTERNSLPPKKRTKSIAAKHL</sequence>
<evidence type="ECO:0000256" key="5">
    <source>
        <dbReference type="SAM" id="Phobius"/>
    </source>
</evidence>
<dbReference type="AlphaFoldDB" id="A0A6J3LBB0"/>
<evidence type="ECO:0000313" key="8">
    <source>
        <dbReference type="Proteomes" id="UP000504631"/>
    </source>
</evidence>
<keyword evidence="2 5" id="KW-0812">Transmembrane</keyword>
<dbReference type="CDD" id="cd15039">
    <property type="entry name" value="7tmB3_Methuselah-like"/>
    <property type="match status" value="1"/>
</dbReference>
<dbReference type="Gene3D" id="1.20.1070.10">
    <property type="entry name" value="Rhodopsin 7-helix transmembrane proteins"/>
    <property type="match status" value="1"/>
</dbReference>
<dbReference type="GO" id="GO:0005886">
    <property type="term" value="C:plasma membrane"/>
    <property type="evidence" value="ECO:0007669"/>
    <property type="project" value="TreeGrafter"/>
</dbReference>
<dbReference type="InterPro" id="IPR017981">
    <property type="entry name" value="GPCR_2-like_7TM"/>
</dbReference>
<evidence type="ECO:0000256" key="3">
    <source>
        <dbReference type="ARBA" id="ARBA00022989"/>
    </source>
</evidence>
<dbReference type="PROSITE" id="PS50261">
    <property type="entry name" value="G_PROTEIN_RECEP_F2_4"/>
    <property type="match status" value="1"/>
</dbReference>
<organism evidence="8 9">
    <name type="scientific">Bombus vosnesenskii</name>
    <dbReference type="NCBI Taxonomy" id="207650"/>
    <lineage>
        <taxon>Eukaryota</taxon>
        <taxon>Metazoa</taxon>
        <taxon>Ecdysozoa</taxon>
        <taxon>Arthropoda</taxon>
        <taxon>Hexapoda</taxon>
        <taxon>Insecta</taxon>
        <taxon>Pterygota</taxon>
        <taxon>Neoptera</taxon>
        <taxon>Endopterygota</taxon>
        <taxon>Hymenoptera</taxon>
        <taxon>Apocrita</taxon>
        <taxon>Aculeata</taxon>
        <taxon>Apoidea</taxon>
        <taxon>Anthophila</taxon>
        <taxon>Apidae</taxon>
        <taxon>Bombus</taxon>
        <taxon>Pyrobombus</taxon>
    </lineage>
</organism>
<feature type="transmembrane region" description="Helical" evidence="5">
    <location>
        <begin position="512"/>
        <end position="534"/>
    </location>
</feature>
<evidence type="ECO:0000259" key="7">
    <source>
        <dbReference type="PROSITE" id="PS50261"/>
    </source>
</evidence>
<dbReference type="SUPFAM" id="SSF81321">
    <property type="entry name" value="Family A G protein-coupled receptor-like"/>
    <property type="match status" value="1"/>
</dbReference>
<evidence type="ECO:0000256" key="4">
    <source>
        <dbReference type="ARBA" id="ARBA00023136"/>
    </source>
</evidence>
<keyword evidence="3 5" id="KW-1133">Transmembrane helix</keyword>
<evidence type="ECO:0000256" key="6">
    <source>
        <dbReference type="SAM" id="SignalP"/>
    </source>
</evidence>
<accession>A0A6J3LBB0</accession>
<feature type="transmembrane region" description="Helical" evidence="5">
    <location>
        <begin position="615"/>
        <end position="631"/>
    </location>
</feature>
<dbReference type="Proteomes" id="UP000504631">
    <property type="component" value="Unplaced"/>
</dbReference>
<reference evidence="9" key="1">
    <citation type="submission" date="2025-08" db="UniProtKB">
        <authorList>
            <consortium name="RefSeq"/>
        </authorList>
    </citation>
    <scope>IDENTIFICATION</scope>
    <source>
        <tissue evidence="9">Muscle</tissue>
    </source>
</reference>
<evidence type="ECO:0000256" key="2">
    <source>
        <dbReference type="ARBA" id="ARBA00022692"/>
    </source>
</evidence>
<gene>
    <name evidence="9" type="primary">LOC117241011</name>
</gene>
<feature type="chain" id="PRO_5026849189" evidence="6">
    <location>
        <begin position="45"/>
        <end position="768"/>
    </location>
</feature>
<dbReference type="KEGG" id="bvk:117241011"/>
<protein>
    <submittedName>
        <fullName evidence="9">Probable G-protein coupled receptor Mth-like 3 isoform X1</fullName>
    </submittedName>
</protein>
<feature type="transmembrane region" description="Helical" evidence="5">
    <location>
        <begin position="715"/>
        <end position="734"/>
    </location>
</feature>
<feature type="transmembrane region" description="Helical" evidence="5">
    <location>
        <begin position="651"/>
        <end position="671"/>
    </location>
</feature>
<feature type="signal peptide" evidence="6">
    <location>
        <begin position="1"/>
        <end position="44"/>
    </location>
</feature>
<proteinExistence type="predicted"/>
<dbReference type="PANTHER" id="PTHR47154">
    <property type="entry name" value="G-PROTEIN COUPLED RECEPTOR MTH-RELATED"/>
    <property type="match status" value="1"/>
</dbReference>
<dbReference type="GO" id="GO:0007166">
    <property type="term" value="P:cell surface receptor signaling pathway"/>
    <property type="evidence" value="ECO:0007669"/>
    <property type="project" value="InterPro"/>
</dbReference>
<name>A0A6J3LBB0_9HYME</name>
<dbReference type="RefSeq" id="XP_033362903.1">
    <property type="nucleotide sequence ID" value="XM_033507012.1"/>
</dbReference>
<keyword evidence="8" id="KW-1185">Reference proteome</keyword>
<feature type="domain" description="G-protein coupled receptors family 2 profile 2" evidence="7">
    <location>
        <begin position="402"/>
        <end position="673"/>
    </location>
</feature>
<evidence type="ECO:0000313" key="9">
    <source>
        <dbReference type="RefSeq" id="XP_033362903.1"/>
    </source>
</evidence>
<evidence type="ECO:0000256" key="1">
    <source>
        <dbReference type="ARBA" id="ARBA00004141"/>
    </source>
</evidence>
<keyword evidence="4 5" id="KW-0472">Membrane</keyword>
<feature type="transmembrane region" description="Helical" evidence="5">
    <location>
        <begin position="438"/>
        <end position="458"/>
    </location>
</feature>
<dbReference type="InterPro" id="IPR051384">
    <property type="entry name" value="Mth_GPCR"/>
</dbReference>
<dbReference type="GO" id="GO:0008528">
    <property type="term" value="F:G protein-coupled peptide receptor activity"/>
    <property type="evidence" value="ECO:0007669"/>
    <property type="project" value="TreeGrafter"/>
</dbReference>
<keyword evidence="6" id="KW-0732">Signal</keyword>
<feature type="transmembrane region" description="Helical" evidence="5">
    <location>
        <begin position="403"/>
        <end position="426"/>
    </location>
</feature>
<comment type="subcellular location">
    <subcellularLocation>
        <location evidence="1">Membrane</location>
        <topology evidence="1">Multi-pass membrane protein</topology>
    </subcellularLocation>
</comment>